<gene>
    <name evidence="2" type="ORF">MNB_SV-6-871</name>
</gene>
<name>A0A1W1BKX1_9ZZZZ</name>
<keyword evidence="1" id="KW-1133">Transmembrane helix</keyword>
<organism evidence="2">
    <name type="scientific">hydrothermal vent metagenome</name>
    <dbReference type="NCBI Taxonomy" id="652676"/>
    <lineage>
        <taxon>unclassified sequences</taxon>
        <taxon>metagenomes</taxon>
        <taxon>ecological metagenomes</taxon>
    </lineage>
</organism>
<reference evidence="2" key="1">
    <citation type="submission" date="2016-10" db="EMBL/GenBank/DDBJ databases">
        <authorList>
            <person name="de Groot N.N."/>
        </authorList>
    </citation>
    <scope>NUCLEOTIDE SEQUENCE</scope>
</reference>
<sequence length="103" mass="12415">MSDENLSYLLFGIGIVILLKNIWDYYQNSKYLNSDNMGAMMRWHFGFLLFWIFLCMGVGYYPTIEWFYGVILFPFVVVATFIFWYPTHWILRVLSLIEKRDSN</sequence>
<feature type="transmembrane region" description="Helical" evidence="1">
    <location>
        <begin position="6"/>
        <end position="23"/>
    </location>
</feature>
<evidence type="ECO:0000256" key="1">
    <source>
        <dbReference type="SAM" id="Phobius"/>
    </source>
</evidence>
<accession>A0A1W1BKX1</accession>
<dbReference type="AlphaFoldDB" id="A0A1W1BKX1"/>
<keyword evidence="1" id="KW-0812">Transmembrane</keyword>
<protein>
    <submittedName>
        <fullName evidence="2">Uncharacterized protein</fullName>
    </submittedName>
</protein>
<evidence type="ECO:0000313" key="2">
    <source>
        <dbReference type="EMBL" id="SFV54194.1"/>
    </source>
</evidence>
<proteinExistence type="predicted"/>
<feature type="transmembrane region" description="Helical" evidence="1">
    <location>
        <begin position="66"/>
        <end position="85"/>
    </location>
</feature>
<dbReference type="EMBL" id="FPHC01000032">
    <property type="protein sequence ID" value="SFV54194.1"/>
    <property type="molecule type" value="Genomic_DNA"/>
</dbReference>
<feature type="transmembrane region" description="Helical" evidence="1">
    <location>
        <begin position="43"/>
        <end position="60"/>
    </location>
</feature>
<keyword evidence="1" id="KW-0472">Membrane</keyword>